<dbReference type="HOGENOM" id="CLU_1918997_0_0_1"/>
<gene>
    <name evidence="2" type="ORF">CRE_07145</name>
</gene>
<feature type="compositionally biased region" description="Acidic residues" evidence="1">
    <location>
        <begin position="74"/>
        <end position="85"/>
    </location>
</feature>
<evidence type="ECO:0000313" key="2">
    <source>
        <dbReference type="EMBL" id="EFO87230.1"/>
    </source>
</evidence>
<sequence>MKDFMRDYENEIIPQEKFSRDHGSQKGLQFLRVANDLPNAGEQPEQLEAAQEEPMEEDDDIAPMQNKDQQDNMENNEEMDAEEAEVQPAGGLRRNAPKKKPVSLMKLRHEKKNIRFHSLRKSTKSQRRTSAV</sequence>
<evidence type="ECO:0000313" key="3">
    <source>
        <dbReference type="Proteomes" id="UP000008281"/>
    </source>
</evidence>
<reference evidence="2" key="1">
    <citation type="submission" date="2007-07" db="EMBL/GenBank/DDBJ databases">
        <title>PCAP assembly of the Caenorhabditis remanei genome.</title>
        <authorList>
            <consortium name="The Caenorhabditis remanei Sequencing Consortium"/>
            <person name="Wilson R.K."/>
        </authorList>
    </citation>
    <scope>NUCLEOTIDE SEQUENCE [LARGE SCALE GENOMIC DNA]</scope>
    <source>
        <strain evidence="2">PB4641</strain>
    </source>
</reference>
<evidence type="ECO:0000256" key="1">
    <source>
        <dbReference type="SAM" id="MobiDB-lite"/>
    </source>
</evidence>
<keyword evidence="3" id="KW-1185">Reference proteome</keyword>
<protein>
    <submittedName>
        <fullName evidence="2">Uncharacterized protein</fullName>
    </submittedName>
</protein>
<name>E3NR78_CAERE</name>
<feature type="compositionally biased region" description="Acidic residues" evidence="1">
    <location>
        <begin position="50"/>
        <end position="61"/>
    </location>
</feature>
<organism evidence="3">
    <name type="scientific">Caenorhabditis remanei</name>
    <name type="common">Caenorhabditis vulgaris</name>
    <dbReference type="NCBI Taxonomy" id="31234"/>
    <lineage>
        <taxon>Eukaryota</taxon>
        <taxon>Metazoa</taxon>
        <taxon>Ecdysozoa</taxon>
        <taxon>Nematoda</taxon>
        <taxon>Chromadorea</taxon>
        <taxon>Rhabditida</taxon>
        <taxon>Rhabditina</taxon>
        <taxon>Rhabditomorpha</taxon>
        <taxon>Rhabditoidea</taxon>
        <taxon>Rhabditidae</taxon>
        <taxon>Peloderinae</taxon>
        <taxon>Caenorhabditis</taxon>
    </lineage>
</organism>
<feature type="region of interest" description="Disordered" evidence="1">
    <location>
        <begin position="1"/>
        <end position="132"/>
    </location>
</feature>
<dbReference type="InParanoid" id="E3NR78"/>
<dbReference type="EMBL" id="DS269660">
    <property type="protein sequence ID" value="EFO87230.1"/>
    <property type="molecule type" value="Genomic_DNA"/>
</dbReference>
<feature type="compositionally biased region" description="Basic residues" evidence="1">
    <location>
        <begin position="95"/>
        <end position="132"/>
    </location>
</feature>
<dbReference type="Proteomes" id="UP000008281">
    <property type="component" value="Unassembled WGS sequence"/>
</dbReference>
<proteinExistence type="predicted"/>
<dbReference type="AlphaFoldDB" id="E3NR78"/>
<accession>E3NR78</accession>